<feature type="coiled-coil region" evidence="1">
    <location>
        <begin position="72"/>
        <end position="101"/>
    </location>
</feature>
<dbReference type="EMBL" id="MK071979">
    <property type="protein sequence ID" value="AYV75174.1"/>
    <property type="molecule type" value="Genomic_DNA"/>
</dbReference>
<accession>A0A3G4ZL93</accession>
<reference evidence="2" key="1">
    <citation type="submission" date="2018-10" db="EMBL/GenBank/DDBJ databases">
        <title>Hidden diversity of soil giant viruses.</title>
        <authorList>
            <person name="Schulz F."/>
            <person name="Alteio L."/>
            <person name="Goudeau D."/>
            <person name="Ryan E.M."/>
            <person name="Malmstrom R.R."/>
            <person name="Blanchard J."/>
            <person name="Woyke T."/>
        </authorList>
    </citation>
    <scope>NUCLEOTIDE SEQUENCE</scope>
    <source>
        <strain evidence="2">TEV1</strain>
    </source>
</reference>
<sequence>MDEHREQHANVAEFWKKNKEECCKIIKIDEVYDKYITFHTENKEQKNYKYNPMNRYIFRTYIRKNGYCNSRTPEQQEKYEKEQQEKKLLEKQKKLLEKQNKCQGIILKN</sequence>
<protein>
    <submittedName>
        <fullName evidence="2">Uncharacterized protein</fullName>
    </submittedName>
</protein>
<evidence type="ECO:0000313" key="2">
    <source>
        <dbReference type="EMBL" id="AYV75174.1"/>
    </source>
</evidence>
<name>A0A3G4ZL93_9VIRU</name>
<evidence type="ECO:0000256" key="1">
    <source>
        <dbReference type="SAM" id="Coils"/>
    </source>
</evidence>
<proteinExistence type="predicted"/>
<keyword evidence="1" id="KW-0175">Coiled coil</keyword>
<gene>
    <name evidence="2" type="ORF">Terrestrivirus1_48</name>
</gene>
<organism evidence="2">
    <name type="scientific">Terrestrivirus sp</name>
    <dbReference type="NCBI Taxonomy" id="2487775"/>
    <lineage>
        <taxon>Viruses</taxon>
        <taxon>Varidnaviria</taxon>
        <taxon>Bamfordvirae</taxon>
        <taxon>Nucleocytoviricota</taxon>
        <taxon>Megaviricetes</taxon>
        <taxon>Imitervirales</taxon>
        <taxon>Mimiviridae</taxon>
        <taxon>Klosneuvirinae</taxon>
    </lineage>
</organism>